<evidence type="ECO:0000256" key="2">
    <source>
        <dbReference type="PROSITE-ProRule" id="PRU01360"/>
    </source>
</evidence>
<dbReference type="Pfam" id="PF07715">
    <property type="entry name" value="Plug"/>
    <property type="match status" value="1"/>
</dbReference>
<comment type="similarity">
    <text evidence="2">Belongs to the TonB-dependent receptor family.</text>
</comment>
<dbReference type="Proteomes" id="UP000321479">
    <property type="component" value="Chromosome"/>
</dbReference>
<evidence type="ECO:0000256" key="3">
    <source>
        <dbReference type="SAM" id="Phobius"/>
    </source>
</evidence>
<evidence type="ECO:0000313" key="6">
    <source>
        <dbReference type="Proteomes" id="UP000321479"/>
    </source>
</evidence>
<dbReference type="SUPFAM" id="SSF56935">
    <property type="entry name" value="Porins"/>
    <property type="match status" value="2"/>
</dbReference>
<keyword evidence="3" id="KW-1133">Transmembrane helix</keyword>
<keyword evidence="1" id="KW-0732">Signal</keyword>
<keyword evidence="2 3" id="KW-0812">Transmembrane</keyword>
<organism evidence="5 6">
    <name type="scientific">Mucilaginibacter ginsenosidivorans</name>
    <dbReference type="NCBI Taxonomy" id="398053"/>
    <lineage>
        <taxon>Bacteria</taxon>
        <taxon>Pseudomonadati</taxon>
        <taxon>Bacteroidota</taxon>
        <taxon>Sphingobacteriia</taxon>
        <taxon>Sphingobacteriales</taxon>
        <taxon>Sphingobacteriaceae</taxon>
        <taxon>Mucilaginibacter</taxon>
    </lineage>
</organism>
<evidence type="ECO:0000313" key="5">
    <source>
        <dbReference type="EMBL" id="QEC65018.1"/>
    </source>
</evidence>
<protein>
    <recommendedName>
        <fullName evidence="4">TonB-dependent receptor plug domain-containing protein</fullName>
    </recommendedName>
</protein>
<dbReference type="PROSITE" id="PS52016">
    <property type="entry name" value="TONB_DEPENDENT_REC_3"/>
    <property type="match status" value="1"/>
</dbReference>
<evidence type="ECO:0000259" key="4">
    <source>
        <dbReference type="Pfam" id="PF07715"/>
    </source>
</evidence>
<dbReference type="AlphaFoldDB" id="A0A5B8V1H1"/>
<keyword evidence="2 3" id="KW-0472">Membrane</keyword>
<dbReference type="PANTHER" id="PTHR30069">
    <property type="entry name" value="TONB-DEPENDENT OUTER MEMBRANE RECEPTOR"/>
    <property type="match status" value="1"/>
</dbReference>
<feature type="domain" description="TonB-dependent receptor plug" evidence="4">
    <location>
        <begin position="43"/>
        <end position="129"/>
    </location>
</feature>
<keyword evidence="2" id="KW-1134">Transmembrane beta strand</keyword>
<sequence>MKKNTNVIAKNPATVVARNSLSRTCFGKAISELSQSTDRLHFARYMPGIFVIVLCLLFSLSSSAQNADATQKDTSKTSFTGNTKPLVILDGMLYKGDIKSIDPNTIMNVAILKGNNATSVYGADASAGAIVIKTKNYKAKADTSKLSPPLHTGPVMAKRPLIILDGKEYTKDLKTIDPHTIASINVLKNKNATDKYGPKAANGVLEITTKK</sequence>
<dbReference type="PANTHER" id="PTHR30069:SF29">
    <property type="entry name" value="HEMOGLOBIN AND HEMOGLOBIN-HAPTOGLOBIN-BINDING PROTEIN 1-RELATED"/>
    <property type="match status" value="1"/>
</dbReference>
<dbReference type="InterPro" id="IPR039426">
    <property type="entry name" value="TonB-dep_rcpt-like"/>
</dbReference>
<name>A0A5B8V1H1_9SPHI</name>
<dbReference type="Gene3D" id="2.170.130.10">
    <property type="entry name" value="TonB-dependent receptor, plug domain"/>
    <property type="match status" value="2"/>
</dbReference>
<dbReference type="GO" id="GO:0009279">
    <property type="term" value="C:cell outer membrane"/>
    <property type="evidence" value="ECO:0007669"/>
    <property type="project" value="UniProtKB-SubCell"/>
</dbReference>
<dbReference type="OrthoDB" id="1040521at2"/>
<dbReference type="EMBL" id="CP042436">
    <property type="protein sequence ID" value="QEC65018.1"/>
    <property type="molecule type" value="Genomic_DNA"/>
</dbReference>
<dbReference type="InterPro" id="IPR012910">
    <property type="entry name" value="Plug_dom"/>
</dbReference>
<dbReference type="InterPro" id="IPR037066">
    <property type="entry name" value="Plug_dom_sf"/>
</dbReference>
<comment type="subcellular location">
    <subcellularLocation>
        <location evidence="2">Cell outer membrane</location>
        <topology evidence="2">Multi-pass membrane protein</topology>
    </subcellularLocation>
</comment>
<feature type="transmembrane region" description="Helical" evidence="3">
    <location>
        <begin position="42"/>
        <end position="60"/>
    </location>
</feature>
<keyword evidence="2" id="KW-0998">Cell outer membrane</keyword>
<keyword evidence="6" id="KW-1185">Reference proteome</keyword>
<accession>A0A5B8V1H1</accession>
<dbReference type="KEGG" id="mgin:FRZ54_21405"/>
<proteinExistence type="inferred from homology"/>
<keyword evidence="2" id="KW-0813">Transport</keyword>
<dbReference type="GO" id="GO:0044718">
    <property type="term" value="P:siderophore transmembrane transport"/>
    <property type="evidence" value="ECO:0007669"/>
    <property type="project" value="TreeGrafter"/>
</dbReference>
<reference evidence="5 6" key="1">
    <citation type="journal article" date="2017" name="Curr. Microbiol.">
        <title>Mucilaginibacter ginsenosidivorans sp. nov., Isolated from Soil of Ginseng Field.</title>
        <authorList>
            <person name="Kim M.M."/>
            <person name="Siddiqi M.Z."/>
            <person name="Im W.T."/>
        </authorList>
    </citation>
    <scope>NUCLEOTIDE SEQUENCE [LARGE SCALE GENOMIC DNA]</scope>
    <source>
        <strain evidence="5 6">Gsoil 3017</strain>
    </source>
</reference>
<dbReference type="GO" id="GO:0015344">
    <property type="term" value="F:siderophore uptake transmembrane transporter activity"/>
    <property type="evidence" value="ECO:0007669"/>
    <property type="project" value="TreeGrafter"/>
</dbReference>
<evidence type="ECO:0000256" key="1">
    <source>
        <dbReference type="ARBA" id="ARBA00022729"/>
    </source>
</evidence>
<dbReference type="RefSeq" id="WP_147033851.1">
    <property type="nucleotide sequence ID" value="NZ_CP042436.1"/>
</dbReference>
<gene>
    <name evidence="5" type="ORF">FRZ54_21405</name>
</gene>